<protein>
    <submittedName>
        <fullName evidence="2">Uncharacterized protein</fullName>
    </submittedName>
</protein>
<evidence type="ECO:0000256" key="1">
    <source>
        <dbReference type="SAM" id="MobiDB-lite"/>
    </source>
</evidence>
<comment type="caution">
    <text evidence="2">The sequence shown here is derived from an EMBL/GenBank/DDBJ whole genome shotgun (WGS) entry which is preliminary data.</text>
</comment>
<dbReference type="EMBL" id="AMGY01000001">
    <property type="protein sequence ID" value="EXJ92324.1"/>
    <property type="molecule type" value="Genomic_DNA"/>
</dbReference>
<proteinExistence type="predicted"/>
<dbReference type="Proteomes" id="UP000019478">
    <property type="component" value="Unassembled WGS sequence"/>
</dbReference>
<feature type="compositionally biased region" description="Basic residues" evidence="1">
    <location>
        <begin position="187"/>
        <end position="207"/>
    </location>
</feature>
<feature type="region of interest" description="Disordered" evidence="1">
    <location>
        <begin position="1"/>
        <end position="60"/>
    </location>
</feature>
<feature type="region of interest" description="Disordered" evidence="1">
    <location>
        <begin position="172"/>
        <end position="207"/>
    </location>
</feature>
<organism evidence="2 3">
    <name type="scientific">Capronia epimyces CBS 606.96</name>
    <dbReference type="NCBI Taxonomy" id="1182542"/>
    <lineage>
        <taxon>Eukaryota</taxon>
        <taxon>Fungi</taxon>
        <taxon>Dikarya</taxon>
        <taxon>Ascomycota</taxon>
        <taxon>Pezizomycotina</taxon>
        <taxon>Eurotiomycetes</taxon>
        <taxon>Chaetothyriomycetidae</taxon>
        <taxon>Chaetothyriales</taxon>
        <taxon>Herpotrichiellaceae</taxon>
        <taxon>Capronia</taxon>
    </lineage>
</organism>
<feature type="compositionally biased region" description="Low complexity" evidence="1">
    <location>
        <begin position="13"/>
        <end position="28"/>
    </location>
</feature>
<gene>
    <name evidence="2" type="ORF">A1O3_00874</name>
</gene>
<dbReference type="AlphaFoldDB" id="W9ZCS1"/>
<dbReference type="RefSeq" id="XP_007729214.1">
    <property type="nucleotide sequence ID" value="XM_007731024.1"/>
</dbReference>
<dbReference type="HOGENOM" id="CLU_943341_0_0_1"/>
<keyword evidence="3" id="KW-1185">Reference proteome</keyword>
<name>W9ZCS1_9EURO</name>
<sequence length="295" mass="32769">MAASPMPAALTTSEESPSDEPFSPQQPDIPTSNVRQIFEEPNSRPPTPENSFPEREPAERAQEGLALLQAIGLGGKPKPAFFASRSHQGDFKLPYPLDNEAFTTKYVRPLFETGGSLRVQEAEILAATVIKQVDIIDSEWCHIADWADRQEKGTIFKPSERVNDVPVEGWDLREGPAPRPAIPLQRNSKKTNAPKRGRVRARRPGPKKLKSTLGSFRMARSVNNVLEMAYSVGVKTTLGKMDDRKNECTHLRYRRALALARADKWLLEETEASNMLATLPACSEKASDHLGITDE</sequence>
<reference evidence="2 3" key="1">
    <citation type="submission" date="2013-03" db="EMBL/GenBank/DDBJ databases">
        <title>The Genome Sequence of Capronia epimyces CBS 606.96.</title>
        <authorList>
            <consortium name="The Broad Institute Genomics Platform"/>
            <person name="Cuomo C."/>
            <person name="de Hoog S."/>
            <person name="Gorbushina A."/>
            <person name="Walker B."/>
            <person name="Young S.K."/>
            <person name="Zeng Q."/>
            <person name="Gargeya S."/>
            <person name="Fitzgerald M."/>
            <person name="Haas B."/>
            <person name="Abouelleil A."/>
            <person name="Allen A.W."/>
            <person name="Alvarado L."/>
            <person name="Arachchi H.M."/>
            <person name="Berlin A.M."/>
            <person name="Chapman S.B."/>
            <person name="Gainer-Dewar J."/>
            <person name="Goldberg J."/>
            <person name="Griggs A."/>
            <person name="Gujja S."/>
            <person name="Hansen M."/>
            <person name="Howarth C."/>
            <person name="Imamovic A."/>
            <person name="Ireland A."/>
            <person name="Larimer J."/>
            <person name="McCowan C."/>
            <person name="Murphy C."/>
            <person name="Pearson M."/>
            <person name="Poon T.W."/>
            <person name="Priest M."/>
            <person name="Roberts A."/>
            <person name="Saif S."/>
            <person name="Shea T."/>
            <person name="Sisk P."/>
            <person name="Sykes S."/>
            <person name="Wortman J."/>
            <person name="Nusbaum C."/>
            <person name="Birren B."/>
        </authorList>
    </citation>
    <scope>NUCLEOTIDE SEQUENCE [LARGE SCALE GENOMIC DNA]</scope>
    <source>
        <strain evidence="2 3">CBS 606.96</strain>
    </source>
</reference>
<dbReference type="GeneID" id="19165014"/>
<accession>W9ZCS1</accession>
<evidence type="ECO:0000313" key="2">
    <source>
        <dbReference type="EMBL" id="EXJ92324.1"/>
    </source>
</evidence>
<evidence type="ECO:0000313" key="3">
    <source>
        <dbReference type="Proteomes" id="UP000019478"/>
    </source>
</evidence>